<keyword evidence="4" id="KW-0812">Transmembrane</keyword>
<keyword evidence="5" id="KW-0732">Signal</keyword>
<sequence>MKTYATLIAISLACLINSVFAEQPFMRYNTGCQLLMDNTRIYCYSGGYAKVVNGEATVLSDHYYLDVSRDFVVANSYSSWTRVLNPPDFTIEPTTAYVSVKLSNTSVLINGGTGINNLKNYSKSQTIIYHADQNLWETVQNVSSFPQTFIIFATRAVKLSKSHSLVLNSYYGAGALTNNNAIVFYGGSSIIGDILPTFNGTATLSVAANNYKWSLQANSVPLGNHRYGHTATTDQSGQLIYYFGGRTIICDPATGVYSRPYSKFLEFLIFHTDSAIWKSKIASSTVVPSGRMSHTTNLIPNSDKLIIYGGAGSDSIGNRFPAKDYLFTYDTKTNVIQPVSVPESSVGTGPKFGHSAVIRNSSLFIIFGIDSTLASTSNFHILDLDTYSWKTDFSALEAAPDSKNTTVPAGGGNNNSSKEGSSQQDNKTTSSLSLGSIAGIVVGILAVVGAVLAFLFIKRRNKRKQETEDPFPSYWDVTSIHNKELENDALITSTGPVDITRLPGYTTCRTGLPTNITNDKDVNPPSSKYPALSLEPSPETEVSSVTYTSETKRVLPPDAYNTTVTPSVPSYLQFMKLLYEIYRKGYQGMLSLYFRGCFYLFK</sequence>
<evidence type="ECO:0008006" key="8">
    <source>
        <dbReference type="Google" id="ProtNLM"/>
    </source>
</evidence>
<evidence type="ECO:0000313" key="7">
    <source>
        <dbReference type="Proteomes" id="UP001476247"/>
    </source>
</evidence>
<dbReference type="PANTHER" id="PTHR46093:SF18">
    <property type="entry name" value="FIBRONECTIN TYPE-III DOMAIN-CONTAINING PROTEIN"/>
    <property type="match status" value="1"/>
</dbReference>
<dbReference type="PANTHER" id="PTHR46093">
    <property type="entry name" value="ACYL-COA-BINDING DOMAIN-CONTAINING PROTEIN 5"/>
    <property type="match status" value="1"/>
</dbReference>
<feature type="signal peptide" evidence="5">
    <location>
        <begin position="1"/>
        <end position="21"/>
    </location>
</feature>
<dbReference type="EMBL" id="BAABUJ010000015">
    <property type="protein sequence ID" value="GAA5800285.1"/>
    <property type="molecule type" value="Genomic_DNA"/>
</dbReference>
<evidence type="ECO:0000256" key="3">
    <source>
        <dbReference type="SAM" id="MobiDB-lite"/>
    </source>
</evidence>
<dbReference type="CDD" id="cd12087">
    <property type="entry name" value="TM_EGFR-like"/>
    <property type="match status" value="1"/>
</dbReference>
<keyword evidence="4" id="KW-1133">Transmembrane helix</keyword>
<feature type="transmembrane region" description="Helical" evidence="4">
    <location>
        <begin position="432"/>
        <end position="457"/>
    </location>
</feature>
<protein>
    <recommendedName>
        <fullName evidence="8">Galactose oxidase</fullName>
    </recommendedName>
</protein>
<keyword evidence="4" id="KW-0472">Membrane</keyword>
<evidence type="ECO:0000313" key="6">
    <source>
        <dbReference type="EMBL" id="GAA5800285.1"/>
    </source>
</evidence>
<evidence type="ECO:0000256" key="5">
    <source>
        <dbReference type="SAM" id="SignalP"/>
    </source>
</evidence>
<gene>
    <name evidence="6" type="ORF">HPULCUR_005711</name>
</gene>
<dbReference type="SUPFAM" id="SSF117281">
    <property type="entry name" value="Kelch motif"/>
    <property type="match status" value="1"/>
</dbReference>
<name>A0ABP9Y151_9FUNG</name>
<keyword evidence="1" id="KW-0880">Kelch repeat</keyword>
<feature type="chain" id="PRO_5045589957" description="Galactose oxidase" evidence="5">
    <location>
        <begin position="22"/>
        <end position="602"/>
    </location>
</feature>
<reference evidence="6 7" key="1">
    <citation type="submission" date="2024-04" db="EMBL/GenBank/DDBJ databases">
        <title>genome sequences of Mucor flavus KT1a and Helicostylum pulchrum KT1b strains isolation_sourced from the surface of a dry-aged beef.</title>
        <authorList>
            <person name="Toyotome T."/>
            <person name="Hosono M."/>
            <person name="Torimaru M."/>
            <person name="Fukuda K."/>
            <person name="Mikami N."/>
        </authorList>
    </citation>
    <scope>NUCLEOTIDE SEQUENCE [LARGE SCALE GENOMIC DNA]</scope>
    <source>
        <strain evidence="6 7">KT1b</strain>
    </source>
</reference>
<dbReference type="Gene3D" id="2.120.10.80">
    <property type="entry name" value="Kelch-type beta propeller"/>
    <property type="match status" value="2"/>
</dbReference>
<dbReference type="InterPro" id="IPR015915">
    <property type="entry name" value="Kelch-typ_b-propeller"/>
</dbReference>
<dbReference type="Pfam" id="PF24681">
    <property type="entry name" value="Kelch_KLHDC2_KLHL20_DRC7"/>
    <property type="match status" value="1"/>
</dbReference>
<feature type="region of interest" description="Disordered" evidence="3">
    <location>
        <begin position="515"/>
        <end position="535"/>
    </location>
</feature>
<dbReference type="Proteomes" id="UP001476247">
    <property type="component" value="Unassembled WGS sequence"/>
</dbReference>
<keyword evidence="7" id="KW-1185">Reference proteome</keyword>
<feature type="region of interest" description="Disordered" evidence="3">
    <location>
        <begin position="400"/>
        <end position="429"/>
    </location>
</feature>
<evidence type="ECO:0000256" key="2">
    <source>
        <dbReference type="ARBA" id="ARBA00022737"/>
    </source>
</evidence>
<proteinExistence type="predicted"/>
<comment type="caution">
    <text evidence="6">The sequence shown here is derived from an EMBL/GenBank/DDBJ whole genome shotgun (WGS) entry which is preliminary data.</text>
</comment>
<keyword evidence="2" id="KW-0677">Repeat</keyword>
<organism evidence="6 7">
    <name type="scientific">Helicostylum pulchrum</name>
    <dbReference type="NCBI Taxonomy" id="562976"/>
    <lineage>
        <taxon>Eukaryota</taxon>
        <taxon>Fungi</taxon>
        <taxon>Fungi incertae sedis</taxon>
        <taxon>Mucoromycota</taxon>
        <taxon>Mucoromycotina</taxon>
        <taxon>Mucoromycetes</taxon>
        <taxon>Mucorales</taxon>
        <taxon>Mucorineae</taxon>
        <taxon>Mucoraceae</taxon>
        <taxon>Helicostylum</taxon>
    </lineage>
</organism>
<evidence type="ECO:0000256" key="4">
    <source>
        <dbReference type="SAM" id="Phobius"/>
    </source>
</evidence>
<accession>A0ABP9Y151</accession>
<evidence type="ECO:0000256" key="1">
    <source>
        <dbReference type="ARBA" id="ARBA00022441"/>
    </source>
</evidence>